<dbReference type="OrthoDB" id="5281164at2759"/>
<proteinExistence type="predicted"/>
<protein>
    <submittedName>
        <fullName evidence="2">Uncharacterized protein</fullName>
    </submittedName>
</protein>
<dbReference type="AlphaFoldDB" id="A0A3A2ZLB6"/>
<keyword evidence="3" id="KW-1185">Reference proteome</keyword>
<dbReference type="EMBL" id="MVGC01000097">
    <property type="protein sequence ID" value="RJE23998.1"/>
    <property type="molecule type" value="Genomic_DNA"/>
</dbReference>
<organism evidence="2 3">
    <name type="scientific">Aspergillus sclerotialis</name>
    <dbReference type="NCBI Taxonomy" id="2070753"/>
    <lineage>
        <taxon>Eukaryota</taxon>
        <taxon>Fungi</taxon>
        <taxon>Dikarya</taxon>
        <taxon>Ascomycota</taxon>
        <taxon>Pezizomycotina</taxon>
        <taxon>Eurotiomycetes</taxon>
        <taxon>Eurotiomycetidae</taxon>
        <taxon>Eurotiales</taxon>
        <taxon>Aspergillaceae</taxon>
        <taxon>Aspergillus</taxon>
        <taxon>Aspergillus subgen. Polypaecilum</taxon>
    </lineage>
</organism>
<evidence type="ECO:0000313" key="2">
    <source>
        <dbReference type="EMBL" id="RJE23998.1"/>
    </source>
</evidence>
<reference evidence="3" key="1">
    <citation type="submission" date="2017-02" db="EMBL/GenBank/DDBJ databases">
        <authorList>
            <person name="Tafer H."/>
            <person name="Lopandic K."/>
        </authorList>
    </citation>
    <scope>NUCLEOTIDE SEQUENCE [LARGE SCALE GENOMIC DNA]</scope>
    <source>
        <strain evidence="3">CBS 366.77</strain>
    </source>
</reference>
<evidence type="ECO:0000313" key="3">
    <source>
        <dbReference type="Proteomes" id="UP000266188"/>
    </source>
</evidence>
<name>A0A3A2ZLB6_9EURO</name>
<comment type="caution">
    <text evidence="2">The sequence shown here is derived from an EMBL/GenBank/DDBJ whole genome shotgun (WGS) entry which is preliminary data.</text>
</comment>
<evidence type="ECO:0000256" key="1">
    <source>
        <dbReference type="SAM" id="MobiDB-lite"/>
    </source>
</evidence>
<accession>A0A3A2ZLB6</accession>
<dbReference type="Proteomes" id="UP000266188">
    <property type="component" value="Unassembled WGS sequence"/>
</dbReference>
<feature type="compositionally biased region" description="Basic and acidic residues" evidence="1">
    <location>
        <begin position="81"/>
        <end position="95"/>
    </location>
</feature>
<gene>
    <name evidence="2" type="ORF">PHISCL_03653</name>
</gene>
<sequence length="105" mass="12257">MFRKRRNRRGPDAGKRFCIECGLKPREDGPARYGPGALFSVRGDLYVICLACKQLKEGLPALVVRRNAMCESCWLEQRQRQKERQRQREASENHTMRYAASDLDR</sequence>
<feature type="region of interest" description="Disordered" evidence="1">
    <location>
        <begin position="81"/>
        <end position="105"/>
    </location>
</feature>